<comment type="pathway">
    <text evidence="7">Amino-acid biosynthesis; D-alanine biosynthesis; D-alanine from L-alanine: step 1/1.</text>
</comment>
<proteinExistence type="inferred from homology"/>
<dbReference type="InterPro" id="IPR020622">
    <property type="entry name" value="Ala_racemase_pyridoxalP-BS"/>
</dbReference>
<dbReference type="Gene3D" id="2.40.37.10">
    <property type="entry name" value="Lyase, Ornithine Decarboxylase, Chain A, domain 1"/>
    <property type="match status" value="1"/>
</dbReference>
<dbReference type="SUPFAM" id="SSF51419">
    <property type="entry name" value="PLP-binding barrel"/>
    <property type="match status" value="1"/>
</dbReference>
<evidence type="ECO:0000256" key="7">
    <source>
        <dbReference type="HAMAP-Rule" id="MF_01201"/>
    </source>
</evidence>
<dbReference type="HOGENOM" id="CLU_028393_1_1_5"/>
<accession>D8JYS6</accession>
<comment type="catalytic activity">
    <reaction evidence="1 7">
        <text>L-alanine = D-alanine</text>
        <dbReference type="Rhea" id="RHEA:20249"/>
        <dbReference type="ChEBI" id="CHEBI:57416"/>
        <dbReference type="ChEBI" id="CHEBI:57972"/>
        <dbReference type="EC" id="5.1.1.1"/>
    </reaction>
</comment>
<dbReference type="RefSeq" id="WP_013215687.1">
    <property type="nucleotide sequence ID" value="NC_014313.1"/>
</dbReference>
<evidence type="ECO:0000256" key="2">
    <source>
        <dbReference type="ARBA" id="ARBA00001933"/>
    </source>
</evidence>
<evidence type="ECO:0000313" key="12">
    <source>
        <dbReference type="Proteomes" id="UP000002033"/>
    </source>
</evidence>
<dbReference type="SUPFAM" id="SSF50621">
    <property type="entry name" value="Alanine racemase C-terminal domain-like"/>
    <property type="match status" value="1"/>
</dbReference>
<feature type="binding site" evidence="7 9">
    <location>
        <position position="144"/>
    </location>
    <ligand>
        <name>substrate</name>
    </ligand>
</feature>
<dbReference type="EMBL" id="CP002083">
    <property type="protein sequence ID" value="ADJ23528.1"/>
    <property type="molecule type" value="Genomic_DNA"/>
</dbReference>
<feature type="modified residue" description="N6-(pyridoxal phosphate)lysine" evidence="7 8">
    <location>
        <position position="46"/>
    </location>
</feature>
<dbReference type="InterPro" id="IPR029066">
    <property type="entry name" value="PLP-binding_barrel"/>
</dbReference>
<evidence type="ECO:0000256" key="4">
    <source>
        <dbReference type="ARBA" id="ARBA00013089"/>
    </source>
</evidence>
<dbReference type="OrthoDB" id="9813814at2"/>
<dbReference type="CDD" id="cd00430">
    <property type="entry name" value="PLPDE_III_AR"/>
    <property type="match status" value="1"/>
</dbReference>
<comment type="function">
    <text evidence="7">Catalyzes the interconversion of L-alanine and D-alanine. May also act on other amino acids.</text>
</comment>
<evidence type="ECO:0000256" key="1">
    <source>
        <dbReference type="ARBA" id="ARBA00000316"/>
    </source>
</evidence>
<dbReference type="InterPro" id="IPR001608">
    <property type="entry name" value="Ala_racemase_N"/>
</dbReference>
<dbReference type="GO" id="GO:0008784">
    <property type="term" value="F:alanine racemase activity"/>
    <property type="evidence" value="ECO:0007669"/>
    <property type="project" value="UniProtKB-UniRule"/>
</dbReference>
<dbReference type="Gene3D" id="3.20.20.10">
    <property type="entry name" value="Alanine racemase"/>
    <property type="match status" value="1"/>
</dbReference>
<evidence type="ECO:0000256" key="9">
    <source>
        <dbReference type="PIRSR" id="PIRSR600821-52"/>
    </source>
</evidence>
<evidence type="ECO:0000259" key="10">
    <source>
        <dbReference type="SMART" id="SM01005"/>
    </source>
</evidence>
<sequence length="380" mass="39381">MTVNARMSGSLAGATGTITVDLAQIAANWRALAAKVAPAQCAAVVKADAYGLGAERVIAALSHAGCTTFFIATPEEAETARKLAPEAHIFALDGLVGGCATAFANQGVTPVLSTLDDIAAWAALARMRGETLPAALHIDTGLNRLGLPVRDVRRLTADPSVLSGLRLELVMSHLASADNPRDPKNRDQLLAFETLTALFPGVPRSLAASDGLMLGPAYHFNLVRPGYAIYGGQASQLAPAPVKPAVRVAARILAVADVAPGETVGYSATWRAKRPSRIATIAAGYADGVPRNSSAPDGRPGGHVLIDGHLAPLVGRVSMDLITVDVTDLPDGAVKPHDFATLIGEGLTIEDAGIAAATIGYEILTRLGPRFTRLYVEDAA</sequence>
<dbReference type="NCBIfam" id="TIGR00492">
    <property type="entry name" value="alr"/>
    <property type="match status" value="1"/>
</dbReference>
<evidence type="ECO:0000256" key="5">
    <source>
        <dbReference type="ARBA" id="ARBA00022898"/>
    </source>
</evidence>
<dbReference type="Pfam" id="PF00842">
    <property type="entry name" value="Ala_racemase_C"/>
    <property type="match status" value="1"/>
</dbReference>
<dbReference type="EC" id="5.1.1.1" evidence="4 7"/>
<dbReference type="GO" id="GO:0030632">
    <property type="term" value="P:D-alanine biosynthetic process"/>
    <property type="evidence" value="ECO:0007669"/>
    <property type="project" value="UniProtKB-UniRule"/>
</dbReference>
<comment type="cofactor">
    <cofactor evidence="2 7 8">
        <name>pyridoxal 5'-phosphate</name>
        <dbReference type="ChEBI" id="CHEBI:597326"/>
    </cofactor>
</comment>
<dbReference type="HAMAP" id="MF_01201">
    <property type="entry name" value="Ala_racemase"/>
    <property type="match status" value="1"/>
</dbReference>
<feature type="domain" description="Alanine racemase C-terminal" evidence="10">
    <location>
        <begin position="245"/>
        <end position="376"/>
    </location>
</feature>
<evidence type="ECO:0000256" key="6">
    <source>
        <dbReference type="ARBA" id="ARBA00023235"/>
    </source>
</evidence>
<dbReference type="PRINTS" id="PR00992">
    <property type="entry name" value="ALARACEMASE"/>
</dbReference>
<protein>
    <recommendedName>
        <fullName evidence="4 7">Alanine racemase</fullName>
        <ecNumber evidence="4 7">5.1.1.1</ecNumber>
    </recommendedName>
</protein>
<dbReference type="PANTHER" id="PTHR30511:SF0">
    <property type="entry name" value="ALANINE RACEMASE, CATABOLIC-RELATED"/>
    <property type="match status" value="1"/>
</dbReference>
<dbReference type="PROSITE" id="PS00395">
    <property type="entry name" value="ALANINE_RACEMASE"/>
    <property type="match status" value="1"/>
</dbReference>
<dbReference type="Pfam" id="PF01168">
    <property type="entry name" value="Ala_racemase_N"/>
    <property type="match status" value="1"/>
</dbReference>
<dbReference type="eggNOG" id="COG0787">
    <property type="taxonomic scope" value="Bacteria"/>
</dbReference>
<organism evidence="11 12">
    <name type="scientific">Hyphomicrobium denitrificans (strain ATCC 51888 / DSM 1869 / NCIMB 11706 / TK 0415)</name>
    <dbReference type="NCBI Taxonomy" id="582899"/>
    <lineage>
        <taxon>Bacteria</taxon>
        <taxon>Pseudomonadati</taxon>
        <taxon>Pseudomonadota</taxon>
        <taxon>Alphaproteobacteria</taxon>
        <taxon>Hyphomicrobiales</taxon>
        <taxon>Hyphomicrobiaceae</taxon>
        <taxon>Hyphomicrobium</taxon>
    </lineage>
</organism>
<keyword evidence="12" id="KW-1185">Reference proteome</keyword>
<name>D8JYS6_HYPDA</name>
<dbReference type="AlphaFoldDB" id="D8JYS6"/>
<dbReference type="InterPro" id="IPR000821">
    <property type="entry name" value="Ala_racemase"/>
</dbReference>
<dbReference type="InterPro" id="IPR009006">
    <property type="entry name" value="Ala_racemase/Decarboxylase_C"/>
</dbReference>
<evidence type="ECO:0000313" key="11">
    <source>
        <dbReference type="EMBL" id="ADJ23528.1"/>
    </source>
</evidence>
<dbReference type="InterPro" id="IPR011079">
    <property type="entry name" value="Ala_racemase_C"/>
</dbReference>
<dbReference type="SMART" id="SM01005">
    <property type="entry name" value="Ala_racemase_C"/>
    <property type="match status" value="1"/>
</dbReference>
<dbReference type="GO" id="GO:0005829">
    <property type="term" value="C:cytosol"/>
    <property type="evidence" value="ECO:0007669"/>
    <property type="project" value="TreeGrafter"/>
</dbReference>
<feature type="binding site" evidence="7 9">
    <location>
        <position position="319"/>
    </location>
    <ligand>
        <name>substrate</name>
    </ligand>
</feature>
<dbReference type="KEGG" id="hdn:Hden_1721"/>
<evidence type="ECO:0000256" key="3">
    <source>
        <dbReference type="ARBA" id="ARBA00007880"/>
    </source>
</evidence>
<feature type="active site" description="Proton acceptor; specific for L-alanine" evidence="7">
    <location>
        <position position="266"/>
    </location>
</feature>
<dbReference type="UniPathway" id="UPA00042">
    <property type="reaction ID" value="UER00497"/>
</dbReference>
<gene>
    <name evidence="11" type="ordered locus">Hden_1721</name>
</gene>
<dbReference type="STRING" id="582899.Hden_1721"/>
<feature type="active site" description="Proton acceptor; specific for D-alanine" evidence="7">
    <location>
        <position position="46"/>
    </location>
</feature>
<comment type="similarity">
    <text evidence="3 7">Belongs to the alanine racemase family.</text>
</comment>
<keyword evidence="5 7" id="KW-0663">Pyridoxal phosphate</keyword>
<dbReference type="GO" id="GO:0030170">
    <property type="term" value="F:pyridoxal phosphate binding"/>
    <property type="evidence" value="ECO:0007669"/>
    <property type="project" value="UniProtKB-UniRule"/>
</dbReference>
<keyword evidence="6 7" id="KW-0413">Isomerase</keyword>
<dbReference type="Proteomes" id="UP000002033">
    <property type="component" value="Chromosome"/>
</dbReference>
<evidence type="ECO:0000256" key="8">
    <source>
        <dbReference type="PIRSR" id="PIRSR600821-50"/>
    </source>
</evidence>
<reference evidence="12" key="1">
    <citation type="journal article" date="2011" name="J. Bacteriol.">
        <title>Genome sequences of eight morphologically diverse alphaproteobacteria.</title>
        <authorList>
            <consortium name="US DOE Joint Genome Institute"/>
            <person name="Brown P.J."/>
            <person name="Kysela D.T."/>
            <person name="Buechlein A."/>
            <person name="Hemmerich C."/>
            <person name="Brun Y.V."/>
        </authorList>
    </citation>
    <scope>NUCLEOTIDE SEQUENCE [LARGE SCALE GENOMIC DNA]</scope>
    <source>
        <strain evidence="12">ATCC 51888 / DSM 1869 / NCIB 11706 / TK 0415</strain>
    </source>
</reference>
<dbReference type="PANTHER" id="PTHR30511">
    <property type="entry name" value="ALANINE RACEMASE"/>
    <property type="match status" value="1"/>
</dbReference>